<dbReference type="PANTHER" id="PTHR34792:SF1">
    <property type="entry name" value="OS02G0121500 PROTEIN"/>
    <property type="match status" value="1"/>
</dbReference>
<keyword evidence="3" id="KW-1185">Reference proteome</keyword>
<feature type="compositionally biased region" description="Polar residues" evidence="1">
    <location>
        <begin position="251"/>
        <end position="262"/>
    </location>
</feature>
<comment type="caution">
    <text evidence="2">The sequence shown here is derived from an EMBL/GenBank/DDBJ whole genome shotgun (WGS) entry which is preliminary data.</text>
</comment>
<feature type="region of interest" description="Disordered" evidence="1">
    <location>
        <begin position="580"/>
        <end position="626"/>
    </location>
</feature>
<proteinExistence type="predicted"/>
<evidence type="ECO:0000313" key="3">
    <source>
        <dbReference type="Proteomes" id="UP000250321"/>
    </source>
</evidence>
<dbReference type="Proteomes" id="UP000250321">
    <property type="component" value="Unassembled WGS sequence"/>
</dbReference>
<dbReference type="PANTHER" id="PTHR34792">
    <property type="entry name" value="OS02G0121500 PROTEIN"/>
    <property type="match status" value="1"/>
</dbReference>
<evidence type="ECO:0000256" key="1">
    <source>
        <dbReference type="SAM" id="MobiDB-lite"/>
    </source>
</evidence>
<sequence>MDKPRDVRRGATRFKQPSGHKLFSCLAGVGADAGGDFVQSAKSKKERLRKLSALGTASSSFQNCEMGCDVSDREDELPSKRFKLPKKFFDDYNGVDHASVPRKLRSAMKKRNRESASPSIPNSKKLNHTMSGIESPKRDGVNKPKPYLKQGGSDRSLRETVSGDITKDEEEVVETLYALAGLFPNNDANDNSKLDTESLDANPSALPEFKETPTPAFEVGNDKLGSICPLKATEASSPSSVERLAKETDQVDSLNKSSTQSEPELPNSRKFCTNSDDSVLHDLNISSVSAIVEECNEKPTANVVKFSVPSDLSLDSRLKQPVQKESSIFGRKPETALELGKTMGSQVEVHNMVQESKKNGPVLWPGLSSNVSHGARNDSPSSSSQSPAAKIPAWLDAALSTSRASVQNVSSFGKVTNVLNGRRTWKKCAAHVYISHLIQALQNSESKDKLQPNEMRQHEGSKQVALLGANIYTKVKNGIVSASSIDISSAEKRPNEAKNGILEQKNLYQDQPESAMGSRAYPSPKQSFDFLSLSAGGGGLETNDSFSRARNGMEPSSQSQVPYIHSLMQHHTLIPFSLPQSHFSSSSCPNNPSAAQQAQLQLPPYHGNPFCGPQASPTALTKQQPQQQHLQLQQQQQQQQQRLWAAHLVAQYRPVGTTAPAVHFPSWQNGRQETMLIPCGQAVMSPSPSTLDLVGPKYAPLSQQQQQQLMAVTSSFPPGRVKREDHHLPSVYEESGGGFRAGSALPLQLLCSERL</sequence>
<organism evidence="2 3">
    <name type="scientific">Prunus yedoensis var. nudiflora</name>
    <dbReference type="NCBI Taxonomy" id="2094558"/>
    <lineage>
        <taxon>Eukaryota</taxon>
        <taxon>Viridiplantae</taxon>
        <taxon>Streptophyta</taxon>
        <taxon>Embryophyta</taxon>
        <taxon>Tracheophyta</taxon>
        <taxon>Spermatophyta</taxon>
        <taxon>Magnoliopsida</taxon>
        <taxon>eudicotyledons</taxon>
        <taxon>Gunneridae</taxon>
        <taxon>Pentapetalae</taxon>
        <taxon>rosids</taxon>
        <taxon>fabids</taxon>
        <taxon>Rosales</taxon>
        <taxon>Rosaceae</taxon>
        <taxon>Amygdaloideae</taxon>
        <taxon>Amygdaleae</taxon>
        <taxon>Prunus</taxon>
    </lineage>
</organism>
<reference evidence="2 3" key="1">
    <citation type="submission" date="2018-02" db="EMBL/GenBank/DDBJ databases">
        <title>Draft genome of wild Prunus yedoensis var. nudiflora.</title>
        <authorList>
            <person name="Baek S."/>
            <person name="Kim J.-H."/>
            <person name="Choi K."/>
            <person name="Kim G.-B."/>
            <person name="Cho A."/>
            <person name="Jang H."/>
            <person name="Shin C.-H."/>
            <person name="Yu H.-J."/>
            <person name="Mun J.-H."/>
        </authorList>
    </citation>
    <scope>NUCLEOTIDE SEQUENCE [LARGE SCALE GENOMIC DNA]</scope>
    <source>
        <strain evidence="3">cv. Jeju island</strain>
        <tissue evidence="2">Leaf</tissue>
    </source>
</reference>
<evidence type="ECO:0000313" key="2">
    <source>
        <dbReference type="EMBL" id="PQQ21552.1"/>
    </source>
</evidence>
<dbReference type="AlphaFoldDB" id="A0A314ZJD1"/>
<feature type="compositionally biased region" description="Basic residues" evidence="1">
    <location>
        <begin position="100"/>
        <end position="112"/>
    </location>
</feature>
<feature type="compositionally biased region" description="Low complexity" evidence="1">
    <location>
        <begin position="580"/>
        <end position="604"/>
    </location>
</feature>
<gene>
    <name evidence="2" type="ORF">Pyn_14909</name>
</gene>
<dbReference type="OrthoDB" id="778649at2759"/>
<feature type="region of interest" description="Disordered" evidence="1">
    <location>
        <begin position="99"/>
        <end position="166"/>
    </location>
</feature>
<protein>
    <submittedName>
        <fullName evidence="2">Uncharacterized protein</fullName>
    </submittedName>
</protein>
<feature type="region of interest" description="Disordered" evidence="1">
    <location>
        <begin position="235"/>
        <end position="269"/>
    </location>
</feature>
<feature type="region of interest" description="Disordered" evidence="1">
    <location>
        <begin position="358"/>
        <end position="388"/>
    </location>
</feature>
<feature type="compositionally biased region" description="Polar residues" evidence="1">
    <location>
        <begin position="115"/>
        <end position="132"/>
    </location>
</feature>
<name>A0A314ZJD1_PRUYE</name>
<dbReference type="STRING" id="2094558.A0A314ZJD1"/>
<dbReference type="EMBL" id="PJQY01000008">
    <property type="protein sequence ID" value="PQQ21552.1"/>
    <property type="molecule type" value="Genomic_DNA"/>
</dbReference>
<dbReference type="InterPro" id="IPR040305">
    <property type="entry name" value="At1g75730-like"/>
</dbReference>
<accession>A0A314ZJD1</accession>